<dbReference type="PROSITE" id="PS00710">
    <property type="entry name" value="PGM_PMM"/>
    <property type="match status" value="1"/>
</dbReference>
<dbReference type="GO" id="GO:0008973">
    <property type="term" value="F:phosphopentomutase activity"/>
    <property type="evidence" value="ECO:0007669"/>
    <property type="project" value="TreeGrafter"/>
</dbReference>
<evidence type="ECO:0000256" key="5">
    <source>
        <dbReference type="ARBA" id="ARBA00022842"/>
    </source>
</evidence>
<feature type="domain" description="Alpha-D-phosphohexomutase alpha/beta/alpha" evidence="11">
    <location>
        <begin position="269"/>
        <end position="377"/>
    </location>
</feature>
<dbReference type="InterPro" id="IPR005846">
    <property type="entry name" value="A-D-PHexomutase_a/b/a-III"/>
</dbReference>
<dbReference type="CDD" id="cd05800">
    <property type="entry name" value="PGM_like2"/>
    <property type="match status" value="1"/>
</dbReference>
<dbReference type="Pfam" id="PF00408">
    <property type="entry name" value="PGM_PMM_IV"/>
    <property type="match status" value="1"/>
</dbReference>
<evidence type="ECO:0000256" key="4">
    <source>
        <dbReference type="ARBA" id="ARBA00022723"/>
    </source>
</evidence>
<dbReference type="InterPro" id="IPR005844">
    <property type="entry name" value="A-D-PHexomutase_a/b/a-I"/>
</dbReference>
<dbReference type="Pfam" id="PF02878">
    <property type="entry name" value="PGM_PMM_I"/>
    <property type="match status" value="1"/>
</dbReference>
<proteinExistence type="inferred from homology"/>
<evidence type="ECO:0000313" key="12">
    <source>
        <dbReference type="EMBL" id="OGB90833.1"/>
    </source>
</evidence>
<comment type="similarity">
    <text evidence="2 7">Belongs to the phosphohexose mutase family.</text>
</comment>
<comment type="cofactor">
    <cofactor evidence="1">
        <name>Mg(2+)</name>
        <dbReference type="ChEBI" id="CHEBI:18420"/>
    </cofactor>
</comment>
<comment type="caution">
    <text evidence="12">The sequence shown here is derived from an EMBL/GenBank/DDBJ whole genome shotgun (WGS) entry which is preliminary data.</text>
</comment>
<evidence type="ECO:0000259" key="10">
    <source>
        <dbReference type="Pfam" id="PF02879"/>
    </source>
</evidence>
<evidence type="ECO:0000259" key="9">
    <source>
        <dbReference type="Pfam" id="PF02878"/>
    </source>
</evidence>
<evidence type="ECO:0000256" key="7">
    <source>
        <dbReference type="RuleBase" id="RU004326"/>
    </source>
</evidence>
<dbReference type="Pfam" id="PF02879">
    <property type="entry name" value="PGM_PMM_II"/>
    <property type="match status" value="1"/>
</dbReference>
<evidence type="ECO:0000256" key="1">
    <source>
        <dbReference type="ARBA" id="ARBA00001946"/>
    </source>
</evidence>
<sequence>MSQIKFGTDGWRAKIADEFTFDNVRFVTQALIEHLNETGLAAKGVAVGYDNRFQSEDFARTSAEVCAGAGINTLLTSHSVPSPVLSFAVKDRGLGAGIMITASHNPPEWNGFKIKEEFGGSAFPKTTKAVEQHLNKLQTSNLKLQNKSESEVTIFDPDPEYLAKIRSLVNLDAIRSANLRIVIDPMHGSGAGYFAKLGLDVTEIRGNRDPLFGGVNPEPLPVNLEESISFIKEFALKYSKELTACIILDGDADRIAAIDASGRFINTHNVFSLLLRHLKVNRKLSGDVVKTFNLTNLIDKQCAKYGQKLDVMPIGFKHIAKKMIEGDVLLGGEESGGMGIKGFIPERDGILAGLNLLEMMAYEKKMLGQLLEEIMTELGHFYYDRMDLHTDKGPETVKKLTLTPPNEFAGMKVARVETLDGLKLNFEDESWILFRASGTEPLLRVYVEGRTPEEVKLILGAGENFVNASR</sequence>
<keyword evidence="6" id="KW-0413">Isomerase</keyword>
<evidence type="ECO:0000256" key="2">
    <source>
        <dbReference type="ARBA" id="ARBA00010231"/>
    </source>
</evidence>
<organism evidence="12 13">
    <name type="scientific">candidate division WOR-1 bacterium RIFCSPHIGHO2_01_FULL_53_15</name>
    <dbReference type="NCBI Taxonomy" id="1802564"/>
    <lineage>
        <taxon>Bacteria</taxon>
        <taxon>Bacillati</taxon>
        <taxon>Saganbacteria</taxon>
    </lineage>
</organism>
<reference evidence="12 13" key="1">
    <citation type="journal article" date="2016" name="Nat. Commun.">
        <title>Thousands of microbial genomes shed light on interconnected biogeochemical processes in an aquifer system.</title>
        <authorList>
            <person name="Anantharaman K."/>
            <person name="Brown C.T."/>
            <person name="Hug L.A."/>
            <person name="Sharon I."/>
            <person name="Castelle C.J."/>
            <person name="Probst A.J."/>
            <person name="Thomas B.C."/>
            <person name="Singh A."/>
            <person name="Wilkins M.J."/>
            <person name="Karaoz U."/>
            <person name="Brodie E.L."/>
            <person name="Williams K.H."/>
            <person name="Hubbard S.S."/>
            <person name="Banfield J.F."/>
        </authorList>
    </citation>
    <scope>NUCLEOTIDE SEQUENCE [LARGE SCALE GENOMIC DNA]</scope>
</reference>
<dbReference type="GO" id="GO:0005975">
    <property type="term" value="P:carbohydrate metabolic process"/>
    <property type="evidence" value="ECO:0007669"/>
    <property type="project" value="InterPro"/>
</dbReference>
<gene>
    <name evidence="12" type="ORF">A2625_07320</name>
</gene>
<feature type="domain" description="Alpha-D-phosphohexomutase alpha/beta/alpha" evidence="10">
    <location>
        <begin position="160"/>
        <end position="262"/>
    </location>
</feature>
<dbReference type="EMBL" id="METM01000003">
    <property type="protein sequence ID" value="OGB90833.1"/>
    <property type="molecule type" value="Genomic_DNA"/>
</dbReference>
<evidence type="ECO:0000259" key="11">
    <source>
        <dbReference type="Pfam" id="PF02880"/>
    </source>
</evidence>
<dbReference type="Gene3D" id="3.40.120.10">
    <property type="entry name" value="Alpha-D-Glucose-1,6-Bisphosphate, subunit A, domain 3"/>
    <property type="match status" value="3"/>
</dbReference>
<dbReference type="PRINTS" id="PR00509">
    <property type="entry name" value="PGMPMM"/>
</dbReference>
<dbReference type="InterPro" id="IPR016055">
    <property type="entry name" value="A-D-PHexomutase_a/b/a-I/II/III"/>
</dbReference>
<dbReference type="GO" id="GO:0006166">
    <property type="term" value="P:purine ribonucleoside salvage"/>
    <property type="evidence" value="ECO:0007669"/>
    <property type="project" value="TreeGrafter"/>
</dbReference>
<dbReference type="InterPro" id="IPR005843">
    <property type="entry name" value="A-D-PHexomutase_C"/>
</dbReference>
<dbReference type="Gene3D" id="3.30.310.50">
    <property type="entry name" value="Alpha-D-phosphohexomutase, C-terminal domain"/>
    <property type="match status" value="1"/>
</dbReference>
<feature type="domain" description="Alpha-D-phosphohexomutase alpha/beta/alpha" evidence="9">
    <location>
        <begin position="4"/>
        <end position="138"/>
    </location>
</feature>
<feature type="domain" description="Alpha-D-phosphohexomutase C-terminal" evidence="8">
    <location>
        <begin position="418"/>
        <end position="458"/>
    </location>
</feature>
<name>A0A1F4Q487_UNCSA</name>
<keyword evidence="4 7" id="KW-0479">Metal-binding</keyword>
<dbReference type="SUPFAM" id="SSF55957">
    <property type="entry name" value="Phosphoglucomutase, C-terminal domain"/>
    <property type="match status" value="1"/>
</dbReference>
<protein>
    <recommendedName>
        <fullName evidence="14">Phosphoglucosamine mutase</fullName>
    </recommendedName>
</protein>
<keyword evidence="3" id="KW-0597">Phosphoprotein</keyword>
<dbReference type="InterPro" id="IPR016066">
    <property type="entry name" value="A-D-PHexomutase_CS"/>
</dbReference>
<dbReference type="Proteomes" id="UP000178724">
    <property type="component" value="Unassembled WGS sequence"/>
</dbReference>
<evidence type="ECO:0008006" key="14">
    <source>
        <dbReference type="Google" id="ProtNLM"/>
    </source>
</evidence>
<evidence type="ECO:0000259" key="8">
    <source>
        <dbReference type="Pfam" id="PF00408"/>
    </source>
</evidence>
<dbReference type="Pfam" id="PF02880">
    <property type="entry name" value="PGM_PMM_III"/>
    <property type="match status" value="1"/>
</dbReference>
<dbReference type="InterPro" id="IPR005845">
    <property type="entry name" value="A-D-PHexomutase_a/b/a-II"/>
</dbReference>
<evidence type="ECO:0000313" key="13">
    <source>
        <dbReference type="Proteomes" id="UP000178724"/>
    </source>
</evidence>
<keyword evidence="5 7" id="KW-0460">Magnesium</keyword>
<dbReference type="InterPro" id="IPR036900">
    <property type="entry name" value="A-D-PHexomutase_C_sf"/>
</dbReference>
<accession>A0A1F4Q487</accession>
<dbReference type="PANTHER" id="PTHR45745">
    <property type="entry name" value="PHOSPHOMANNOMUTASE 45A"/>
    <property type="match status" value="1"/>
</dbReference>
<dbReference type="SUPFAM" id="SSF53738">
    <property type="entry name" value="Phosphoglucomutase, first 3 domains"/>
    <property type="match status" value="2"/>
</dbReference>
<dbReference type="AlphaFoldDB" id="A0A1F4Q487"/>
<dbReference type="GO" id="GO:0000287">
    <property type="term" value="F:magnesium ion binding"/>
    <property type="evidence" value="ECO:0007669"/>
    <property type="project" value="InterPro"/>
</dbReference>
<evidence type="ECO:0000256" key="6">
    <source>
        <dbReference type="ARBA" id="ARBA00023235"/>
    </source>
</evidence>
<dbReference type="InterPro" id="IPR005841">
    <property type="entry name" value="Alpha-D-phosphohexomutase_SF"/>
</dbReference>
<dbReference type="PANTHER" id="PTHR45745:SF1">
    <property type="entry name" value="PHOSPHOGLUCOMUTASE 2B-RELATED"/>
    <property type="match status" value="1"/>
</dbReference>
<evidence type="ECO:0000256" key="3">
    <source>
        <dbReference type="ARBA" id="ARBA00022553"/>
    </source>
</evidence>